<feature type="transmembrane region" description="Helical" evidence="1">
    <location>
        <begin position="107"/>
        <end position="127"/>
    </location>
</feature>
<reference evidence="3" key="1">
    <citation type="journal article" date="2019" name="Int. J. Syst. Evol. Microbiol.">
        <title>The Global Catalogue of Microorganisms (GCM) 10K type strain sequencing project: providing services to taxonomists for standard genome sequencing and annotation.</title>
        <authorList>
            <consortium name="The Broad Institute Genomics Platform"/>
            <consortium name="The Broad Institute Genome Sequencing Center for Infectious Disease"/>
            <person name="Wu L."/>
            <person name="Ma J."/>
        </authorList>
    </citation>
    <scope>NUCLEOTIDE SEQUENCE [LARGE SCALE GENOMIC DNA]</scope>
    <source>
        <strain evidence="3">CGMCC 1.19032</strain>
    </source>
</reference>
<name>A0ABV9MTE3_9ENTE</name>
<feature type="transmembrane region" description="Helical" evidence="1">
    <location>
        <begin position="16"/>
        <end position="38"/>
    </location>
</feature>
<evidence type="ECO:0000313" key="3">
    <source>
        <dbReference type="Proteomes" id="UP001595969"/>
    </source>
</evidence>
<accession>A0ABV9MTE3</accession>
<organism evidence="2 3">
    <name type="scientific">Enterococcus lemanii</name>
    <dbReference type="NCBI Taxonomy" id="1159752"/>
    <lineage>
        <taxon>Bacteria</taxon>
        <taxon>Bacillati</taxon>
        <taxon>Bacillota</taxon>
        <taxon>Bacilli</taxon>
        <taxon>Lactobacillales</taxon>
        <taxon>Enterococcaceae</taxon>
        <taxon>Enterococcus</taxon>
    </lineage>
</organism>
<sequence>MLFKLRMNAGLQYRGAAISGIVTQFIWGFLLITLFQLLGQSSMTAKEIATYFWLNQALIAMNAVWTMDNQLFQEVESGDVQYSVLRPQNIYLQWFVRNGAYRLSRTLLRAIPLLLIAFFLPEPYRFALPENSLAFFGFFISLLFAFLTQLAIGNVMVALVMKSKQAIGVRILFVSLFDFLDGGNIPYLYFPVVMQTVLKTTFFYSIKSAPFFIYLGRVPILSTLFFQAIWFGLLTGLGYWLIQKELQKLEVYGG</sequence>
<proteinExistence type="predicted"/>
<feature type="transmembrane region" description="Helical" evidence="1">
    <location>
        <begin position="220"/>
        <end position="242"/>
    </location>
</feature>
<keyword evidence="3" id="KW-1185">Reference proteome</keyword>
<dbReference type="RefSeq" id="WP_204654722.1">
    <property type="nucleotide sequence ID" value="NZ_JAFBFD010000036.1"/>
</dbReference>
<evidence type="ECO:0000313" key="2">
    <source>
        <dbReference type="EMBL" id="MFC4718324.1"/>
    </source>
</evidence>
<protein>
    <recommendedName>
        <fullName evidence="4">ABC transporter permease</fullName>
    </recommendedName>
</protein>
<feature type="transmembrane region" description="Helical" evidence="1">
    <location>
        <begin position="171"/>
        <end position="190"/>
    </location>
</feature>
<dbReference type="PANTHER" id="PTHR36832">
    <property type="entry name" value="SLR1174 PROTEIN-RELATED"/>
    <property type="match status" value="1"/>
</dbReference>
<comment type="caution">
    <text evidence="2">The sequence shown here is derived from an EMBL/GenBank/DDBJ whole genome shotgun (WGS) entry which is preliminary data.</text>
</comment>
<evidence type="ECO:0000256" key="1">
    <source>
        <dbReference type="SAM" id="Phobius"/>
    </source>
</evidence>
<keyword evidence="1" id="KW-0812">Transmembrane</keyword>
<feature type="transmembrane region" description="Helical" evidence="1">
    <location>
        <begin position="133"/>
        <end position="159"/>
    </location>
</feature>
<evidence type="ECO:0008006" key="4">
    <source>
        <dbReference type="Google" id="ProtNLM"/>
    </source>
</evidence>
<keyword evidence="1" id="KW-1133">Transmembrane helix</keyword>
<dbReference type="PANTHER" id="PTHR36832:SF2">
    <property type="entry name" value="INTEGRAL MEMBRANE PROTEIN"/>
    <property type="match status" value="1"/>
</dbReference>
<keyword evidence="1" id="KW-0472">Membrane</keyword>
<gene>
    <name evidence="2" type="ORF">ACFO5I_01000</name>
</gene>
<dbReference type="Proteomes" id="UP001595969">
    <property type="component" value="Unassembled WGS sequence"/>
</dbReference>
<dbReference type="EMBL" id="JBHSGS010000007">
    <property type="protein sequence ID" value="MFC4718324.1"/>
    <property type="molecule type" value="Genomic_DNA"/>
</dbReference>